<dbReference type="OrthoDB" id="1263404at2"/>
<comment type="caution">
    <text evidence="2">The sequence shown here is derived from an EMBL/GenBank/DDBJ whole genome shotgun (WGS) entry which is preliminary data.</text>
</comment>
<feature type="domain" description="Lipocalin-like" evidence="1">
    <location>
        <begin position="32"/>
        <end position="144"/>
    </location>
</feature>
<dbReference type="PROSITE" id="PS51257">
    <property type="entry name" value="PROKAR_LIPOPROTEIN"/>
    <property type="match status" value="1"/>
</dbReference>
<proteinExistence type="predicted"/>
<evidence type="ECO:0000313" key="3">
    <source>
        <dbReference type="Proteomes" id="UP000030111"/>
    </source>
</evidence>
<accession>A0A0A2MI62</accession>
<protein>
    <recommendedName>
        <fullName evidence="1">Lipocalin-like domain-containing protein</fullName>
    </recommendedName>
</protein>
<dbReference type="RefSeq" id="WP_026993165.1">
    <property type="nucleotide sequence ID" value="NZ_JRLY01000022.1"/>
</dbReference>
<dbReference type="AlphaFoldDB" id="A0A0A2MI62"/>
<sequence>MKIKYFFSALIIAALAGCSDPDNNGFTQEQMLVGTWKLDAWYSDTPQDIDNDGNASTDLLSQWNGCYKYSTVQFSADMSSSITYIGPESNPKCPPGLLPNDNYNGLPWYIDNSYAEYPNGEIIFTGSDYLESYEIVRLTDTDLIIKGAGLLVNAEPDNSYYTDGYLRFTREGLPR</sequence>
<name>A0A0A2MI62_9FLAO</name>
<evidence type="ECO:0000259" key="1">
    <source>
        <dbReference type="Pfam" id="PF13648"/>
    </source>
</evidence>
<organism evidence="2 3">
    <name type="scientific">Flavobacterium subsaxonicum WB 4.1-42 = DSM 21790</name>
    <dbReference type="NCBI Taxonomy" id="1121898"/>
    <lineage>
        <taxon>Bacteria</taxon>
        <taxon>Pseudomonadati</taxon>
        <taxon>Bacteroidota</taxon>
        <taxon>Flavobacteriia</taxon>
        <taxon>Flavobacteriales</taxon>
        <taxon>Flavobacteriaceae</taxon>
        <taxon>Flavobacterium</taxon>
    </lineage>
</organism>
<evidence type="ECO:0000313" key="2">
    <source>
        <dbReference type="EMBL" id="KGO91256.1"/>
    </source>
</evidence>
<reference evidence="2 3" key="1">
    <citation type="submission" date="2013-09" db="EMBL/GenBank/DDBJ databases">
        <authorList>
            <person name="Zeng Z."/>
            <person name="Chen C."/>
        </authorList>
    </citation>
    <scope>NUCLEOTIDE SEQUENCE [LARGE SCALE GENOMIC DNA]</scope>
    <source>
        <strain evidence="2 3">WB 4.1-42</strain>
    </source>
</reference>
<dbReference type="InterPro" id="IPR024311">
    <property type="entry name" value="Lipocalin-like"/>
</dbReference>
<keyword evidence="3" id="KW-1185">Reference proteome</keyword>
<dbReference type="Pfam" id="PF13648">
    <property type="entry name" value="Lipocalin_4"/>
    <property type="match status" value="1"/>
</dbReference>
<dbReference type="Proteomes" id="UP000030111">
    <property type="component" value="Unassembled WGS sequence"/>
</dbReference>
<dbReference type="EMBL" id="JRLY01000022">
    <property type="protein sequence ID" value="KGO91256.1"/>
    <property type="molecule type" value="Genomic_DNA"/>
</dbReference>
<gene>
    <name evidence="2" type="ORF">Q766_19055</name>
</gene>